<sequence>GRHRGVSSSRLDGVGDWVLGKSEFESWRDSRDGTANPTLLCHGSQGVGKTYISSLVIDTLCKRVRGQNAAVLSLYCDYQEQKDQTAVNLIGGLLRQIAVRATKIPGEIRSAFKESEKDCGNSLRLPDMLALFVKT</sequence>
<gene>
    <name evidence="3" type="ORF">GSTUAT00008109001</name>
</gene>
<keyword evidence="1" id="KW-0677">Repeat</keyword>
<dbReference type="InterPro" id="IPR056884">
    <property type="entry name" value="NPHP3-like_N"/>
</dbReference>
<protein>
    <recommendedName>
        <fullName evidence="2">Nephrocystin 3-like N-terminal domain-containing protein</fullName>
    </recommendedName>
</protein>
<dbReference type="InterPro" id="IPR027417">
    <property type="entry name" value="P-loop_NTPase"/>
</dbReference>
<feature type="domain" description="Nephrocystin 3-like N-terminal" evidence="2">
    <location>
        <begin position="13"/>
        <end position="122"/>
    </location>
</feature>
<dbReference type="PANTHER" id="PTHR10039:SF15">
    <property type="entry name" value="NACHT DOMAIN-CONTAINING PROTEIN"/>
    <property type="match status" value="1"/>
</dbReference>
<evidence type="ECO:0000259" key="2">
    <source>
        <dbReference type="Pfam" id="PF24883"/>
    </source>
</evidence>
<evidence type="ECO:0000313" key="3">
    <source>
        <dbReference type="EMBL" id="CUS07805.1"/>
    </source>
</evidence>
<organism evidence="3 4">
    <name type="scientific">Tuber aestivum</name>
    <name type="common">summer truffle</name>
    <dbReference type="NCBI Taxonomy" id="59557"/>
    <lineage>
        <taxon>Eukaryota</taxon>
        <taxon>Fungi</taxon>
        <taxon>Dikarya</taxon>
        <taxon>Ascomycota</taxon>
        <taxon>Pezizomycotina</taxon>
        <taxon>Pezizomycetes</taxon>
        <taxon>Pezizales</taxon>
        <taxon>Tuberaceae</taxon>
        <taxon>Tuber</taxon>
    </lineage>
</organism>
<evidence type="ECO:0000256" key="1">
    <source>
        <dbReference type="ARBA" id="ARBA00022737"/>
    </source>
</evidence>
<accession>A0A292PM85</accession>
<keyword evidence="4" id="KW-1185">Reference proteome</keyword>
<proteinExistence type="predicted"/>
<feature type="non-terminal residue" evidence="3">
    <location>
        <position position="135"/>
    </location>
</feature>
<dbReference type="Pfam" id="PF24883">
    <property type="entry name" value="NPHP3_N"/>
    <property type="match status" value="1"/>
</dbReference>
<dbReference type="Gene3D" id="3.40.50.300">
    <property type="entry name" value="P-loop containing nucleotide triphosphate hydrolases"/>
    <property type="match status" value="1"/>
</dbReference>
<reference evidence="3" key="1">
    <citation type="submission" date="2015-10" db="EMBL/GenBank/DDBJ databases">
        <authorList>
            <person name="Regsiter A."/>
            <person name="william w."/>
        </authorList>
    </citation>
    <scope>NUCLEOTIDE SEQUENCE</scope>
    <source>
        <strain evidence="3">Montdore</strain>
    </source>
</reference>
<dbReference type="EMBL" id="LN891176">
    <property type="protein sequence ID" value="CUS07805.1"/>
    <property type="molecule type" value="Genomic_DNA"/>
</dbReference>
<dbReference type="Proteomes" id="UP001412239">
    <property type="component" value="Unassembled WGS sequence"/>
</dbReference>
<name>A0A292PM85_9PEZI</name>
<evidence type="ECO:0000313" key="4">
    <source>
        <dbReference type="Proteomes" id="UP001412239"/>
    </source>
</evidence>
<dbReference type="PANTHER" id="PTHR10039">
    <property type="entry name" value="AMELOGENIN"/>
    <property type="match status" value="1"/>
</dbReference>
<dbReference type="AlphaFoldDB" id="A0A292PM85"/>
<feature type="non-terminal residue" evidence="3">
    <location>
        <position position="1"/>
    </location>
</feature>